<evidence type="ECO:0000259" key="2">
    <source>
        <dbReference type="PROSITE" id="PS51787"/>
    </source>
</evidence>
<dbReference type="GO" id="GO:0006508">
    <property type="term" value="P:proteolysis"/>
    <property type="evidence" value="ECO:0007669"/>
    <property type="project" value="UniProtKB-KW"/>
</dbReference>
<dbReference type="RefSeq" id="WP_145185417.1">
    <property type="nucleotide sequence ID" value="NZ_CP036290.1"/>
</dbReference>
<dbReference type="Gene3D" id="2.30.130.40">
    <property type="entry name" value="LON domain-like"/>
    <property type="match status" value="1"/>
</dbReference>
<dbReference type="SUPFAM" id="SSF88697">
    <property type="entry name" value="PUA domain-like"/>
    <property type="match status" value="1"/>
</dbReference>
<dbReference type="InterPro" id="IPR046336">
    <property type="entry name" value="Lon_prtase_N_sf"/>
</dbReference>
<dbReference type="PROSITE" id="PS51787">
    <property type="entry name" value="LON_N"/>
    <property type="match status" value="1"/>
</dbReference>
<dbReference type="SMART" id="SM00464">
    <property type="entry name" value="LON"/>
    <property type="match status" value="1"/>
</dbReference>
<dbReference type="Proteomes" id="UP000319342">
    <property type="component" value="Chromosome"/>
</dbReference>
<dbReference type="OrthoDB" id="9806457at2"/>
<sequence>MSTGETSGDAWAEGWPPKGDGREDARASGEGAPSDSDPLEPTAPRDYAGETIGRHPLFALPNAWLFPGAVMPLLVFEPRYVQMVEDLLDRSGRLVIGTVQTGWEHDMRGVPPVHPVAGLGEIGRHERRPDGRYVIVVVGLGRVLVDECESDRLYRQVEVRKIADRSLPCCEPLRERLIRAIGNLAPEAKDIDAEVPLGRLADFLLLRLSPGHEVLRQVYPELDEQRRAERVLEVYDARR</sequence>
<reference evidence="3 4" key="1">
    <citation type="submission" date="2019-02" db="EMBL/GenBank/DDBJ databases">
        <title>Deep-cultivation of Planctomycetes and their phenomic and genomic characterization uncovers novel biology.</title>
        <authorList>
            <person name="Wiegand S."/>
            <person name="Jogler M."/>
            <person name="Boedeker C."/>
            <person name="Pinto D."/>
            <person name="Vollmers J."/>
            <person name="Rivas-Marin E."/>
            <person name="Kohn T."/>
            <person name="Peeters S.H."/>
            <person name="Heuer A."/>
            <person name="Rast P."/>
            <person name="Oberbeckmann S."/>
            <person name="Bunk B."/>
            <person name="Jeske O."/>
            <person name="Meyerdierks A."/>
            <person name="Storesund J.E."/>
            <person name="Kallscheuer N."/>
            <person name="Luecker S."/>
            <person name="Lage O.M."/>
            <person name="Pohl T."/>
            <person name="Merkel B.J."/>
            <person name="Hornburger P."/>
            <person name="Mueller R.-W."/>
            <person name="Bruemmer F."/>
            <person name="Labrenz M."/>
            <person name="Spormann A.M."/>
            <person name="Op den Camp H."/>
            <person name="Overmann J."/>
            <person name="Amann R."/>
            <person name="Jetten M.S.M."/>
            <person name="Mascher T."/>
            <person name="Medema M.H."/>
            <person name="Devos D.P."/>
            <person name="Kaster A.-K."/>
            <person name="Ovreas L."/>
            <person name="Rohde M."/>
            <person name="Galperin M.Y."/>
            <person name="Jogler C."/>
        </authorList>
    </citation>
    <scope>NUCLEOTIDE SEQUENCE [LARGE SCALE GENOMIC DNA]</scope>
    <source>
        <strain evidence="3 4">Pla163</strain>
    </source>
</reference>
<evidence type="ECO:0000313" key="3">
    <source>
        <dbReference type="EMBL" id="QDU84234.1"/>
    </source>
</evidence>
<name>A0A518CYD3_9BACT</name>
<keyword evidence="3" id="KW-0378">Hydrolase</keyword>
<feature type="domain" description="Lon N-terminal" evidence="2">
    <location>
        <begin position="55"/>
        <end position="239"/>
    </location>
</feature>
<dbReference type="Pfam" id="PF02190">
    <property type="entry name" value="LON_substr_bdg"/>
    <property type="match status" value="1"/>
</dbReference>
<organism evidence="3 4">
    <name type="scientific">Rohdeia mirabilis</name>
    <dbReference type="NCBI Taxonomy" id="2528008"/>
    <lineage>
        <taxon>Bacteria</taxon>
        <taxon>Pseudomonadati</taxon>
        <taxon>Planctomycetota</taxon>
        <taxon>Planctomycetia</taxon>
        <taxon>Planctomycetia incertae sedis</taxon>
        <taxon>Rohdeia</taxon>
    </lineage>
</organism>
<dbReference type="GO" id="GO:0008233">
    <property type="term" value="F:peptidase activity"/>
    <property type="evidence" value="ECO:0007669"/>
    <property type="project" value="UniProtKB-KW"/>
</dbReference>
<keyword evidence="4" id="KW-1185">Reference proteome</keyword>
<dbReference type="InterPro" id="IPR003111">
    <property type="entry name" value="Lon_prtase_N"/>
</dbReference>
<keyword evidence="3" id="KW-0645">Protease</keyword>
<dbReference type="EMBL" id="CP036290">
    <property type="protein sequence ID" value="QDU84234.1"/>
    <property type="molecule type" value="Genomic_DNA"/>
</dbReference>
<proteinExistence type="predicted"/>
<dbReference type="AlphaFoldDB" id="A0A518CYD3"/>
<protein>
    <submittedName>
        <fullName evidence="3">ATP-dependent protease La (LON) domain protein</fullName>
    </submittedName>
</protein>
<evidence type="ECO:0000256" key="1">
    <source>
        <dbReference type="SAM" id="MobiDB-lite"/>
    </source>
</evidence>
<evidence type="ECO:0000313" key="4">
    <source>
        <dbReference type="Proteomes" id="UP000319342"/>
    </source>
</evidence>
<accession>A0A518CYD3</accession>
<gene>
    <name evidence="3" type="ORF">Pla163_13410</name>
</gene>
<dbReference type="InterPro" id="IPR015947">
    <property type="entry name" value="PUA-like_sf"/>
</dbReference>
<dbReference type="PANTHER" id="PTHR46732">
    <property type="entry name" value="ATP-DEPENDENT PROTEASE LA (LON) DOMAIN PROTEIN"/>
    <property type="match status" value="1"/>
</dbReference>
<dbReference type="PANTHER" id="PTHR46732:SF8">
    <property type="entry name" value="ATP-DEPENDENT PROTEASE LA (LON) DOMAIN PROTEIN"/>
    <property type="match status" value="1"/>
</dbReference>
<feature type="region of interest" description="Disordered" evidence="1">
    <location>
        <begin position="1"/>
        <end position="48"/>
    </location>
</feature>